<protein>
    <submittedName>
        <fullName evidence="1">Uncharacterized protein</fullName>
    </submittedName>
</protein>
<dbReference type="EMBL" id="VAWE01000001">
    <property type="protein sequence ID" value="TLQ45507.1"/>
    <property type="molecule type" value="Genomic_DNA"/>
</dbReference>
<dbReference type="OrthoDB" id="9178552at2"/>
<dbReference type="Proteomes" id="UP000305921">
    <property type="component" value="Unassembled WGS sequence"/>
</dbReference>
<gene>
    <name evidence="1" type="ORF">FEF34_23080</name>
</gene>
<keyword evidence="2" id="KW-1185">Reference proteome</keyword>
<comment type="caution">
    <text evidence="1">The sequence shown here is derived from an EMBL/GenBank/DDBJ whole genome shotgun (WGS) entry which is preliminary data.</text>
</comment>
<evidence type="ECO:0000313" key="2">
    <source>
        <dbReference type="Proteomes" id="UP000305921"/>
    </source>
</evidence>
<proteinExistence type="predicted"/>
<evidence type="ECO:0000313" key="1">
    <source>
        <dbReference type="EMBL" id="TLQ45507.1"/>
    </source>
</evidence>
<dbReference type="AlphaFoldDB" id="A0A5R9E887"/>
<reference evidence="1 2" key="1">
    <citation type="submission" date="2019-05" db="EMBL/GenBank/DDBJ databases">
        <title>Streptomyces marianii sp. nov., a novel marine actinomycete from southern coast of India.</title>
        <authorList>
            <person name="Iniyan A.M."/>
            <person name="Wink J."/>
            <person name="Ramprasad E."/>
            <person name="Ramana C.V."/>
            <person name="Bunk B."/>
            <person name="Sproer C."/>
            <person name="Joseph F.-J.R.S."/>
            <person name="Vincent S.G.P."/>
        </authorList>
    </citation>
    <scope>NUCLEOTIDE SEQUENCE [LARGE SCALE GENOMIC DNA]</scope>
    <source>
        <strain evidence="1 2">ICN19</strain>
    </source>
</reference>
<sequence>MTEAHTSGFTVVGNHLAQHRGLSCLAIGLAVHIQSLRALRPRLPRGGARPLRRLCGVAPRPIPHGGRPVPHQATFAPCKPCLTRH</sequence>
<accession>A0A5R9E887</accession>
<name>A0A5R9E887_9ACTN</name>
<organism evidence="1 2">
    <name type="scientific">Streptomyces marianii</name>
    <dbReference type="NCBI Taxonomy" id="1817406"/>
    <lineage>
        <taxon>Bacteria</taxon>
        <taxon>Bacillati</taxon>
        <taxon>Actinomycetota</taxon>
        <taxon>Actinomycetes</taxon>
        <taxon>Kitasatosporales</taxon>
        <taxon>Streptomycetaceae</taxon>
        <taxon>Streptomyces</taxon>
    </lineage>
</organism>